<feature type="transmembrane region" description="Helical" evidence="4">
    <location>
        <begin position="58"/>
        <end position="77"/>
    </location>
</feature>
<dbReference type="Gene3D" id="3.90.550.10">
    <property type="entry name" value="Spore Coat Polysaccharide Biosynthesis Protein SpsA, Chain A"/>
    <property type="match status" value="1"/>
</dbReference>
<dbReference type="GO" id="GO:0000139">
    <property type="term" value="C:Golgi membrane"/>
    <property type="evidence" value="ECO:0007669"/>
    <property type="project" value="TreeGrafter"/>
</dbReference>
<keyword evidence="2" id="KW-0328">Glycosyltransferase</keyword>
<keyword evidence="4" id="KW-0812">Transmembrane</keyword>
<gene>
    <name evidence="5" type="ORF">DAPK24_052030</name>
</gene>
<dbReference type="InterPro" id="IPR008630">
    <property type="entry name" value="Glyco_trans_34"/>
</dbReference>
<accession>A0AAV5RB80</accession>
<comment type="caution">
    <text evidence="5">The sequence shown here is derived from an EMBL/GenBank/DDBJ whole genome shotgun (WGS) entry which is preliminary data.</text>
</comment>
<keyword evidence="4" id="KW-1133">Transmembrane helix</keyword>
<name>A0AAV5RB80_PICKL</name>
<keyword evidence="3" id="KW-0808">Transferase</keyword>
<dbReference type="GO" id="GO:0016757">
    <property type="term" value="F:glycosyltransferase activity"/>
    <property type="evidence" value="ECO:0007669"/>
    <property type="project" value="UniProtKB-KW"/>
</dbReference>
<evidence type="ECO:0000256" key="1">
    <source>
        <dbReference type="ARBA" id="ARBA00005664"/>
    </source>
</evidence>
<dbReference type="PANTHER" id="PTHR31306:SF5">
    <property type="entry name" value="ALPHA-1,6-MANNOSYLTRANSFERASE MNN10-RELATED"/>
    <property type="match status" value="1"/>
</dbReference>
<dbReference type="AlphaFoldDB" id="A0AAV5RB80"/>
<evidence type="ECO:0000256" key="3">
    <source>
        <dbReference type="ARBA" id="ARBA00022679"/>
    </source>
</evidence>
<evidence type="ECO:0000313" key="6">
    <source>
        <dbReference type="Proteomes" id="UP001378960"/>
    </source>
</evidence>
<sequence length="360" mass="43223">MERKNVTSQSINDLLEASSNLEKNIDDDDHFRPKDKKTFTLKHKLIPNQLLRLKTNHYIGKIVLATLSLLFFIWLIFNGYRFTRSSSPKIVMVLAVNNGGGVERWKTPEEWSLERTSIANKKDYAERHGYALTLKDTTLKRRYSHEWREGWERVDILRQTMREYPDAEWFWWLDQNTFIMEPEIDLNSYLLRNIDKKAYRTINYFNPQDITAEAPYVDTTTSPINMIITQDCNGFNLNSFLIRKSEWSELLLDAWWDPVLYEQMHMVWERREASCLEVLYSHQPWIRESMAFVPIKAINSLTKGNCWDQKDDKTLFYNKNDRDFLVNLDGCNNGDRSCWNEFEYYKKLRNELHKAWYKFW</sequence>
<keyword evidence="4" id="KW-0472">Membrane</keyword>
<organism evidence="5 6">
    <name type="scientific">Pichia kluyveri</name>
    <name type="common">Yeast</name>
    <dbReference type="NCBI Taxonomy" id="36015"/>
    <lineage>
        <taxon>Eukaryota</taxon>
        <taxon>Fungi</taxon>
        <taxon>Dikarya</taxon>
        <taxon>Ascomycota</taxon>
        <taxon>Saccharomycotina</taxon>
        <taxon>Pichiomycetes</taxon>
        <taxon>Pichiales</taxon>
        <taxon>Pichiaceae</taxon>
        <taxon>Pichia</taxon>
    </lineage>
</organism>
<evidence type="ECO:0000256" key="4">
    <source>
        <dbReference type="SAM" id="Phobius"/>
    </source>
</evidence>
<dbReference type="GO" id="GO:0006487">
    <property type="term" value="P:protein N-linked glycosylation"/>
    <property type="evidence" value="ECO:0007669"/>
    <property type="project" value="TreeGrafter"/>
</dbReference>
<evidence type="ECO:0000313" key="5">
    <source>
        <dbReference type="EMBL" id="GMM48605.1"/>
    </source>
</evidence>
<keyword evidence="6" id="KW-1185">Reference proteome</keyword>
<dbReference type="Pfam" id="PF05637">
    <property type="entry name" value="Glyco_transf_34"/>
    <property type="match status" value="1"/>
</dbReference>
<reference evidence="5 6" key="1">
    <citation type="journal article" date="2023" name="Elife">
        <title>Identification of key yeast species and microbe-microbe interactions impacting larval growth of Drosophila in the wild.</title>
        <authorList>
            <person name="Mure A."/>
            <person name="Sugiura Y."/>
            <person name="Maeda R."/>
            <person name="Honda K."/>
            <person name="Sakurai N."/>
            <person name="Takahashi Y."/>
            <person name="Watada M."/>
            <person name="Katoh T."/>
            <person name="Gotoh A."/>
            <person name="Gotoh Y."/>
            <person name="Taniguchi I."/>
            <person name="Nakamura K."/>
            <person name="Hayashi T."/>
            <person name="Katayama T."/>
            <person name="Uemura T."/>
            <person name="Hattori Y."/>
        </authorList>
    </citation>
    <scope>NUCLEOTIDE SEQUENCE [LARGE SCALE GENOMIC DNA]</scope>
    <source>
        <strain evidence="5 6">PK-24</strain>
    </source>
</reference>
<protein>
    <submittedName>
        <fullName evidence="5">Alpha-1,6-mannosyltransferase</fullName>
    </submittedName>
</protein>
<evidence type="ECO:0000256" key="2">
    <source>
        <dbReference type="ARBA" id="ARBA00022676"/>
    </source>
</evidence>
<dbReference type="PANTHER" id="PTHR31306">
    <property type="entry name" value="ALPHA-1,6-MANNOSYLTRANSFERASE MNN11-RELATED"/>
    <property type="match status" value="1"/>
</dbReference>
<dbReference type="Proteomes" id="UP001378960">
    <property type="component" value="Unassembled WGS sequence"/>
</dbReference>
<proteinExistence type="inferred from homology"/>
<dbReference type="InterPro" id="IPR029044">
    <property type="entry name" value="Nucleotide-diphossugar_trans"/>
</dbReference>
<dbReference type="EMBL" id="BTGB01000009">
    <property type="protein sequence ID" value="GMM48605.1"/>
    <property type="molecule type" value="Genomic_DNA"/>
</dbReference>
<comment type="similarity">
    <text evidence="1">Belongs to the glycosyltransferase 34 family.</text>
</comment>